<dbReference type="EC" id="1.1.1.81" evidence="3"/>
<evidence type="ECO:0000259" key="1">
    <source>
        <dbReference type="Pfam" id="PF05161"/>
    </source>
</evidence>
<dbReference type="PANTHER" id="PTHR12227:SF0">
    <property type="entry name" value="GLYCERATE KINASE"/>
    <property type="match status" value="1"/>
</dbReference>
<keyword evidence="3" id="KW-0670">Pyruvate</keyword>
<reference evidence="4" key="1">
    <citation type="submission" date="2014-08" db="EMBL/GenBank/DDBJ databases">
        <authorList>
            <person name="Moulin L."/>
        </authorList>
    </citation>
    <scope>NUCLEOTIDE SEQUENCE [LARGE SCALE GENOMIC DNA]</scope>
</reference>
<evidence type="ECO:0000259" key="2">
    <source>
        <dbReference type="Pfam" id="PF13660"/>
    </source>
</evidence>
<accession>A0A090DP51</accession>
<sequence>MKKIRNSEQIVAQGDAASRKLVLEIADRTLDKLDSYRRIRSIMRMEGEVLHIGVRSWDLSKKRNVYLFGAGKACNHMAMAVDHVLGERLTRGIAIVKIHEETDRFNKTEVYIGGHPLPNEEGFRASKQIIEVVDKAGPDDLFIVVISGGSSALMSCPIDGISLQDEIDTTDVLLKSGAGIYEINAVRRHISALNGGMLAKRIQDVGAELIGFGISDAVGSPATGDIAVPYAAYKSTPIGPDATTLDDARATIVNFDVAGRLPKNVVDYLMNAGPERETPKAFPDNTYFLLNTLPDSCIYAKQACDEMGIPAIILTSFLEGESRDAGTFFASIAREIQTYGNPVKPPCVLLSSGEVTTQILDNSSIRGHGGPGQEMTVSFAITAAKTKGACLLSIDSEGTDGTAKVAGGITDSGSLKAATEKGINLYQSLREHSCFEALSAISSTVFTGNTGTNLCDLNILFVPAIEKAR</sequence>
<keyword evidence="3" id="KW-0560">Oxidoreductase</keyword>
<proteinExistence type="predicted"/>
<dbReference type="Gene3D" id="3.40.50.10180">
    <property type="entry name" value="Glycerate kinase, MOFRL-like N-terminal domain"/>
    <property type="match status" value="1"/>
</dbReference>
<dbReference type="SUPFAM" id="SSF82544">
    <property type="entry name" value="GckA/TtuD-like"/>
    <property type="match status" value="1"/>
</dbReference>
<name>A0A090DP51_MESPL</name>
<feature type="domain" description="MOFRL" evidence="1">
    <location>
        <begin position="347"/>
        <end position="456"/>
    </location>
</feature>
<organism evidence="3 4">
    <name type="scientific">Mesorhizobium plurifarium</name>
    <dbReference type="NCBI Taxonomy" id="69974"/>
    <lineage>
        <taxon>Bacteria</taxon>
        <taxon>Pseudomonadati</taxon>
        <taxon>Pseudomonadota</taxon>
        <taxon>Alphaproteobacteria</taxon>
        <taxon>Hyphomicrobiales</taxon>
        <taxon>Phyllobacteriaceae</taxon>
        <taxon>Mesorhizobium</taxon>
    </lineage>
</organism>
<dbReference type="GO" id="GO:0008887">
    <property type="term" value="F:glycerate kinase activity"/>
    <property type="evidence" value="ECO:0007669"/>
    <property type="project" value="InterPro"/>
</dbReference>
<gene>
    <name evidence="3" type="ORF">MPL3356_270015</name>
</gene>
<dbReference type="AlphaFoldDB" id="A0A090DP51"/>
<dbReference type="EMBL" id="CCMZ01000020">
    <property type="protein sequence ID" value="CDX18222.1"/>
    <property type="molecule type" value="Genomic_DNA"/>
</dbReference>
<dbReference type="InterPro" id="IPR037035">
    <property type="entry name" value="GK-like_C_sf"/>
</dbReference>
<dbReference type="Pfam" id="PF05161">
    <property type="entry name" value="MOFRL"/>
    <property type="match status" value="1"/>
</dbReference>
<dbReference type="InterPro" id="IPR038614">
    <property type="entry name" value="GK_N_sf"/>
</dbReference>
<dbReference type="Proteomes" id="UP000045285">
    <property type="component" value="Unassembled WGS sequence"/>
</dbReference>
<dbReference type="GO" id="GO:0016618">
    <property type="term" value="F:hydroxypyruvate reductase [NAD(P)H] activity"/>
    <property type="evidence" value="ECO:0007669"/>
    <property type="project" value="UniProtKB-EC"/>
</dbReference>
<feature type="domain" description="MOFRL-associated" evidence="2">
    <location>
        <begin position="22"/>
        <end position="269"/>
    </location>
</feature>
<evidence type="ECO:0000313" key="3">
    <source>
        <dbReference type="EMBL" id="CDX18222.1"/>
    </source>
</evidence>
<dbReference type="InterPro" id="IPR007835">
    <property type="entry name" value="MOFRL"/>
</dbReference>
<keyword evidence="4" id="KW-1185">Reference proteome</keyword>
<protein>
    <submittedName>
        <fullName evidence="3">Hydroxypyruvate reductase</fullName>
        <ecNumber evidence="3">1.1.1.81</ecNumber>
    </submittedName>
</protein>
<evidence type="ECO:0000313" key="4">
    <source>
        <dbReference type="Proteomes" id="UP000045285"/>
    </source>
</evidence>
<dbReference type="PANTHER" id="PTHR12227">
    <property type="entry name" value="GLYCERATE KINASE"/>
    <property type="match status" value="1"/>
</dbReference>
<dbReference type="Pfam" id="PF13660">
    <property type="entry name" value="DUF4147"/>
    <property type="match status" value="1"/>
</dbReference>
<dbReference type="InterPro" id="IPR039760">
    <property type="entry name" value="MOFRL_protein"/>
</dbReference>
<dbReference type="InterPro" id="IPR025286">
    <property type="entry name" value="MOFRL_assoc_dom"/>
</dbReference>
<dbReference type="GO" id="GO:0005737">
    <property type="term" value="C:cytoplasm"/>
    <property type="evidence" value="ECO:0007669"/>
    <property type="project" value="TreeGrafter"/>
</dbReference>
<dbReference type="Gene3D" id="3.40.1480.10">
    <property type="entry name" value="MOFRL domain"/>
    <property type="match status" value="1"/>
</dbReference>